<keyword evidence="10" id="KW-0862">Zinc</keyword>
<dbReference type="GO" id="GO:2001289">
    <property type="term" value="P:lipid X metabolic process"/>
    <property type="evidence" value="ECO:0007669"/>
    <property type="project" value="UniProtKB-ARBA"/>
</dbReference>
<organism evidence="17">
    <name type="scientific">Arabidopsis lyrata subsp. lyrata</name>
    <name type="common">Lyre-leaved rock-cress</name>
    <dbReference type="NCBI Taxonomy" id="81972"/>
    <lineage>
        <taxon>Eukaryota</taxon>
        <taxon>Viridiplantae</taxon>
        <taxon>Streptophyta</taxon>
        <taxon>Embryophyta</taxon>
        <taxon>Tracheophyta</taxon>
        <taxon>Spermatophyta</taxon>
        <taxon>Magnoliopsida</taxon>
        <taxon>eudicotyledons</taxon>
        <taxon>Gunneridae</taxon>
        <taxon>Pentapetalae</taxon>
        <taxon>rosids</taxon>
        <taxon>malvids</taxon>
        <taxon>Brassicales</taxon>
        <taxon>Brassicaceae</taxon>
        <taxon>Camelineae</taxon>
        <taxon>Arabidopsis</taxon>
    </lineage>
</organism>
<evidence type="ECO:0000256" key="14">
    <source>
        <dbReference type="ARBA" id="ARBA00024987"/>
    </source>
</evidence>
<keyword evidence="12" id="KW-0496">Mitochondrion</keyword>
<comment type="cofactor">
    <cofactor evidence="1">
        <name>Zn(2+)</name>
        <dbReference type="ChEBI" id="CHEBI:29105"/>
    </cofactor>
</comment>
<evidence type="ECO:0000256" key="10">
    <source>
        <dbReference type="ARBA" id="ARBA00022833"/>
    </source>
</evidence>
<comment type="catalytic activity">
    <reaction evidence="13">
        <text>a UDP-3-O-[(3R)-3-hydroxyacyl]-N-acetyl-alpha-D-glucosamine + H2O = a UDP-3-O-[(3R)-3-hydroxyacyl]-alpha-D-glucosamine + acetate</text>
        <dbReference type="Rhea" id="RHEA:67816"/>
        <dbReference type="ChEBI" id="CHEBI:15377"/>
        <dbReference type="ChEBI" id="CHEBI:30089"/>
        <dbReference type="ChEBI" id="CHEBI:137740"/>
        <dbReference type="ChEBI" id="CHEBI:173225"/>
        <dbReference type="EC" id="3.5.1.108"/>
    </reaction>
</comment>
<feature type="domain" description="F-box associated beta-propeller type 1" evidence="15">
    <location>
        <begin position="2"/>
        <end position="204"/>
    </location>
</feature>
<keyword evidence="17" id="KW-1185">Reference proteome</keyword>
<keyword evidence="7" id="KW-0441">Lipid A biosynthesis</keyword>
<feature type="non-terminal residue" evidence="16">
    <location>
        <position position="1"/>
    </location>
</feature>
<evidence type="ECO:0000256" key="11">
    <source>
        <dbReference type="ARBA" id="ARBA00023098"/>
    </source>
</evidence>
<dbReference type="GO" id="GO:0005739">
    <property type="term" value="C:mitochondrion"/>
    <property type="evidence" value="ECO:0007669"/>
    <property type="project" value="UniProtKB-SubCell"/>
</dbReference>
<sequence>EDNTRLVVWNPCTGQTRWIQRENCYDLYDNYSLGSYQDKRCNDNSYNILAHTGFGYDHKFQIYEINSNSWRIIDATFDFKLEYIGEGVGEKEKRLGIFLISFDYTTERFERLRLPNKEEKLSMLSQRAIKSKPEIWVTNKIGETQVVSWTMVLAVYLQPGLCIWDGVSFWVDEKKKVVVCCDNLKDQGKTTKHIFGEDNKFDSNLPRYHRQKKKRRMIIVFVNVRYQHIRCQSCPVKRIVLQQKQEDQIKSIVFNKREEIKNHQRLRSAYIATKKMTLSVTVKATKPSSLVTWIRYSSAASSPTISLNTSGRLQQTLAGSVEVKGKSLHSGKFSTVKLIPEIAGAGRYFEFRSRFIPASIEFAQESPLCTTLLKDELKIRTVEHLLSALEAKGVDNCRIQIASESSYDREVEVPIFDGSAKEWVDAIEGVGLKVAQNHVGESVEKMVSHVNKHVYVCKNDSFVAAYPAVETRITCGIDFPQVPAIGCQWFSWRPIHESSFAKDIAPSRTFCVYEEVERMREAGLIKGGSLDNAIVCSTEHGWMNPPLRFENEACRHKILDLIGDLSLVARGGNGGLPVAHIIAFKRIDELIRCIKELNSMLSCNKNSPTQQSMTCEAEVYIGLALLLSKVGKMTRDGKNKVGRRMKGTSMCDLPPKFVGEKILTKIPITSLRANEYVRSSTEAGRGEDPHQDSHNISESGEIHLQIMEDFNQRLGFGFHLCRNKDKEDLIDLSIKQVDLLNQVEISKVYHCDGLLLCVAKDNSRVVVWNPYLGQTRWIRPRTESNIGDSYALGYDINQTFPFPGTKSTTCALIHGGFSRSLPPGKWTLIIASNTYFFAHEDSHSVETDEDGEITDLEDFLLCFDFTTETFGLRLPLPFHSTIDATVTLSNVRDQQLAVLYHNEGLHSDDRFTTVEFWVTTSIEPNSVSWSKFLIVDMRPIALAGVLFDNYMGATFFIDEEEKVAAVFDLDGYLRTESARYHTAFISGKDGFFKPVTLGVAPNVGKPCPRTGHIPTTYRPPLVCSSSYLPSLVQVNQPRKRKERDV</sequence>
<dbReference type="SUPFAM" id="SSF54211">
    <property type="entry name" value="Ribosomal protein S5 domain 2-like"/>
    <property type="match status" value="2"/>
</dbReference>
<dbReference type="InterPro" id="IPR020568">
    <property type="entry name" value="Ribosomal_Su5_D2-typ_SF"/>
</dbReference>
<evidence type="ECO:0000256" key="4">
    <source>
        <dbReference type="ARBA" id="ARBA00006170"/>
    </source>
</evidence>
<dbReference type="PANTHER" id="PTHR33694">
    <property type="entry name" value="UDP-3-O-ACYL-N-ACETYLGLUCOSAMINE DEACETYLASE 1, MITOCHONDRIAL-RELATED"/>
    <property type="match status" value="1"/>
</dbReference>
<feature type="domain" description="F-box associated beta-propeller type 1" evidence="15">
    <location>
        <begin position="831"/>
        <end position="1034"/>
    </location>
</feature>
<feature type="domain" description="F-box associated beta-propeller type 1" evidence="15">
    <location>
        <begin position="729"/>
        <end position="798"/>
    </location>
</feature>
<accession>D7KAK2</accession>
<dbReference type="InterPro" id="IPR017451">
    <property type="entry name" value="F-box-assoc_interact_dom"/>
</dbReference>
<comment type="similarity">
    <text evidence="4">Belongs to the LpxC family.</text>
</comment>
<evidence type="ECO:0000256" key="9">
    <source>
        <dbReference type="ARBA" id="ARBA00022801"/>
    </source>
</evidence>
<evidence type="ECO:0000256" key="5">
    <source>
        <dbReference type="ARBA" id="ARBA00012745"/>
    </source>
</evidence>
<dbReference type="NCBIfam" id="TIGR01640">
    <property type="entry name" value="F_box_assoc_1"/>
    <property type="match status" value="3"/>
</dbReference>
<evidence type="ECO:0000256" key="7">
    <source>
        <dbReference type="ARBA" id="ARBA00022556"/>
    </source>
</evidence>
<dbReference type="InterPro" id="IPR011334">
    <property type="entry name" value="UDP-acyl_GlcNac_deAcase_C"/>
</dbReference>
<evidence type="ECO:0000256" key="12">
    <source>
        <dbReference type="ARBA" id="ARBA00023128"/>
    </source>
</evidence>
<dbReference type="STRING" id="81972.D7KAK2"/>
<dbReference type="PANTHER" id="PTHR33694:SF1">
    <property type="entry name" value="UDP-3-O-ACYL-N-ACETYLGLUCOSAMINE DEACETYLASE 1, MITOCHONDRIAL-RELATED"/>
    <property type="match status" value="1"/>
</dbReference>
<evidence type="ECO:0000256" key="3">
    <source>
        <dbReference type="ARBA" id="ARBA00005002"/>
    </source>
</evidence>
<dbReference type="Pfam" id="PF03331">
    <property type="entry name" value="LpxC"/>
    <property type="match status" value="1"/>
</dbReference>
<keyword evidence="11" id="KW-0443">Lipid metabolism</keyword>
<dbReference type="UniPathway" id="UPA00359">
    <property type="reaction ID" value="UER00478"/>
</dbReference>
<dbReference type="InterPro" id="IPR015870">
    <property type="entry name" value="UDP-acyl_N-AcGlcN_deAcase_N"/>
</dbReference>
<proteinExistence type="inferred from homology"/>
<dbReference type="GO" id="GO:0046872">
    <property type="term" value="F:metal ion binding"/>
    <property type="evidence" value="ECO:0007669"/>
    <property type="project" value="UniProtKB-KW"/>
</dbReference>
<dbReference type="HOGENOM" id="CLU_291989_0_0_1"/>
<dbReference type="Gene3D" id="3.30.230.20">
    <property type="entry name" value="lpxc deacetylase, domain 1"/>
    <property type="match status" value="1"/>
</dbReference>
<dbReference type="GO" id="GO:0103117">
    <property type="term" value="F:UDP-3-O-acyl-N-acetylglucosamine deacetylase activity"/>
    <property type="evidence" value="ECO:0007669"/>
    <property type="project" value="UniProtKB-EC"/>
</dbReference>
<dbReference type="InterPro" id="IPR006527">
    <property type="entry name" value="F-box-assoc_dom_typ1"/>
</dbReference>
<evidence type="ECO:0000313" key="17">
    <source>
        <dbReference type="Proteomes" id="UP000008694"/>
    </source>
</evidence>
<keyword evidence="8" id="KW-0479">Metal-binding</keyword>
<evidence type="ECO:0000313" key="16">
    <source>
        <dbReference type="EMBL" id="EFH69692.1"/>
    </source>
</evidence>
<dbReference type="Gramene" id="fgenesh2_kg.1__2824__AT1G25141.1">
    <property type="protein sequence ID" value="fgenesh2_kg.1__2824__AT1G25141.1"/>
    <property type="gene ID" value="fgenesh2_kg.1__2824__AT1G25141.1"/>
</dbReference>
<evidence type="ECO:0000256" key="2">
    <source>
        <dbReference type="ARBA" id="ARBA00004173"/>
    </source>
</evidence>
<dbReference type="AlphaFoldDB" id="D7KAK2"/>
<dbReference type="EMBL" id="GL348713">
    <property type="protein sequence ID" value="EFH69692.1"/>
    <property type="molecule type" value="Genomic_DNA"/>
</dbReference>
<comment type="subcellular location">
    <subcellularLocation>
        <location evidence="2">Mitochondrion</location>
    </subcellularLocation>
</comment>
<evidence type="ECO:0000256" key="6">
    <source>
        <dbReference type="ARBA" id="ARBA00022516"/>
    </source>
</evidence>
<dbReference type="EC" id="3.5.1.108" evidence="5"/>
<protein>
    <recommendedName>
        <fullName evidence="5">UDP-3-O-acyl-N-acetylglucosamine deacetylase</fullName>
        <ecNumber evidence="5">3.5.1.108</ecNumber>
    </recommendedName>
</protein>
<dbReference type="eggNOG" id="ENOG502QT9Y">
    <property type="taxonomic scope" value="Eukaryota"/>
</dbReference>
<comment type="function">
    <text evidence="14">Involved in the biosynthesis of lipid A, a phosphorylated glycolipid that in bacteria anchors the lipopolysaccharide to the outer membrane of the cell. Lipid A-like molecules in plants may serve as structural components of the outer membranes of mitochondria and/or chloroplasts, or may be involved in signal transduction or plant defense responses.</text>
</comment>
<reference evidence="17" key="1">
    <citation type="journal article" date="2011" name="Nat. Genet.">
        <title>The Arabidopsis lyrata genome sequence and the basis of rapid genome size change.</title>
        <authorList>
            <person name="Hu T.T."/>
            <person name="Pattyn P."/>
            <person name="Bakker E.G."/>
            <person name="Cao J."/>
            <person name="Cheng J.-F."/>
            <person name="Clark R.M."/>
            <person name="Fahlgren N."/>
            <person name="Fawcett J.A."/>
            <person name="Grimwood J."/>
            <person name="Gundlach H."/>
            <person name="Haberer G."/>
            <person name="Hollister J.D."/>
            <person name="Ossowski S."/>
            <person name="Ottilar R.P."/>
            <person name="Salamov A.A."/>
            <person name="Schneeberger K."/>
            <person name="Spannagl M."/>
            <person name="Wang X."/>
            <person name="Yang L."/>
            <person name="Nasrallah M.E."/>
            <person name="Bergelson J."/>
            <person name="Carrington J.C."/>
            <person name="Gaut B.S."/>
            <person name="Schmutz J."/>
            <person name="Mayer K.F.X."/>
            <person name="Van de Peer Y."/>
            <person name="Grigoriev I.V."/>
            <person name="Nordborg M."/>
            <person name="Weigel D."/>
            <person name="Guo Y.-L."/>
        </authorList>
    </citation>
    <scope>NUCLEOTIDE SEQUENCE [LARGE SCALE GENOMIC DNA]</scope>
    <source>
        <strain evidence="17">cv. MN47</strain>
    </source>
</reference>
<comment type="pathway">
    <text evidence="3">Glycolipid biosynthesis; lipid IV(A) biosynthesis; lipid IV(A) from (3R)-3-hydroxytetradecanoyl-[acyl-carrier-protein] and UDP-N-acetyl-alpha-D-glucosamine: step 2/6.</text>
</comment>
<dbReference type="NCBIfam" id="TIGR00325">
    <property type="entry name" value="lpxC"/>
    <property type="match status" value="1"/>
</dbReference>
<gene>
    <name evidence="16" type="ORF">ARALYDRAFT_472870</name>
</gene>
<dbReference type="GO" id="GO:0016020">
    <property type="term" value="C:membrane"/>
    <property type="evidence" value="ECO:0007669"/>
    <property type="project" value="GOC"/>
</dbReference>
<dbReference type="GO" id="GO:0009245">
    <property type="term" value="P:lipid A biosynthetic process"/>
    <property type="evidence" value="ECO:0007669"/>
    <property type="project" value="UniProtKB-KW"/>
</dbReference>
<name>D7KAK2_ARALL</name>
<keyword evidence="6" id="KW-0444">Lipid biosynthesis</keyword>
<evidence type="ECO:0000256" key="8">
    <source>
        <dbReference type="ARBA" id="ARBA00022723"/>
    </source>
</evidence>
<evidence type="ECO:0000256" key="13">
    <source>
        <dbReference type="ARBA" id="ARBA00024535"/>
    </source>
</evidence>
<dbReference type="Gene3D" id="3.30.1700.10">
    <property type="entry name" value="lpxc deacetylase, domain 2"/>
    <property type="match status" value="1"/>
</dbReference>
<dbReference type="Pfam" id="PF07734">
    <property type="entry name" value="FBA_1"/>
    <property type="match status" value="3"/>
</dbReference>
<evidence type="ECO:0000256" key="1">
    <source>
        <dbReference type="ARBA" id="ARBA00001947"/>
    </source>
</evidence>
<dbReference type="Proteomes" id="UP000008694">
    <property type="component" value="Unassembled WGS sequence"/>
</dbReference>
<dbReference type="InterPro" id="IPR004463">
    <property type="entry name" value="UDP-acyl_GlcNac_deAcase"/>
</dbReference>
<keyword evidence="9" id="KW-0378">Hydrolase</keyword>
<evidence type="ECO:0000259" key="15">
    <source>
        <dbReference type="Pfam" id="PF07734"/>
    </source>
</evidence>